<dbReference type="NCBIfam" id="TIGR01899">
    <property type="entry name" value="cas_TM1807_csm5"/>
    <property type="match status" value="1"/>
</dbReference>
<dbReference type="Pfam" id="PF03787">
    <property type="entry name" value="RAMPs"/>
    <property type="match status" value="1"/>
</dbReference>
<feature type="region of interest" description="Disordered" evidence="7">
    <location>
        <begin position="400"/>
        <end position="426"/>
    </location>
</feature>
<dbReference type="EMBL" id="CAACVI010000008">
    <property type="protein sequence ID" value="VEN73370.1"/>
    <property type="molecule type" value="Genomic_DNA"/>
</dbReference>
<evidence type="ECO:0000256" key="4">
    <source>
        <dbReference type="ARBA" id="ARBA00022884"/>
    </source>
</evidence>
<sequence length="502" mass="57961">MKEIFKCFIKTLAPVHIGCDEVYEPAGFMIDEQAHTLISFDPIAFISSLDDLERNKFMSLCRRGDISSILETYQFLRGRKYPGKEVEVSTGFISHYQDTLSIPLNDKRRIQERLNRFEISRTSFLPGDNRPYIPGSSIKGAIRTACLNRLSQNEKLTREKGRFAARNLEKKLLDGGSFDTDPFRMLKVSDFMPVGGIKTKIAYAVNEKKKPSIHEAGGPYQILEIILPGCVFEGLITIEKPLKESGIRRPLSLDFLLGSLNLFYGNEKLREQNELQNISLSHSFKFDRDAIPIRVGRHSGAESVTIEGHRDIRIKGFQRGKDKFYDHATTFWFLSEYPKAKDKSNLLPFGWAQMSQLTEDLGKEFSEKERVWGEIKEKEILKREEEIERRKQEFLQERELKKARESQERKEAEEAARKKAELESMSPEDRAIEELKGFEGMTEAEAKVVEIYNSLNEFSDEKRLAVAQKLKDYWKSIDKWKKKSCSKKQWKKVSTIKGIVGD</sequence>
<evidence type="ECO:0000256" key="1">
    <source>
        <dbReference type="ARBA" id="ARBA00003088"/>
    </source>
</evidence>
<evidence type="ECO:0000256" key="5">
    <source>
        <dbReference type="ARBA" id="ARBA00023118"/>
    </source>
</evidence>
<dbReference type="AlphaFoldDB" id="A0A484HG08"/>
<dbReference type="PANTHER" id="PTHR38007:SF1">
    <property type="entry name" value="CRISPR SYSTEM CMS PROTEIN CSM5"/>
    <property type="match status" value="1"/>
</dbReference>
<proteinExistence type="inferred from homology"/>
<evidence type="ECO:0000256" key="7">
    <source>
        <dbReference type="SAM" id="MobiDB-lite"/>
    </source>
</evidence>
<evidence type="ECO:0000256" key="2">
    <source>
        <dbReference type="ARBA" id="ARBA00006680"/>
    </source>
</evidence>
<comment type="similarity">
    <text evidence="2">Belongs to the CRISPR-associated Csm5 family.</text>
</comment>
<protein>
    <recommendedName>
        <fullName evidence="3">CRISPR system Cms protein Csm5</fullName>
    </recommendedName>
    <alternativeName>
        <fullName evidence="6">CRISPR type III A-associated protein Csm5</fullName>
    </alternativeName>
</protein>
<dbReference type="InterPro" id="IPR010173">
    <property type="entry name" value="CRISPR-assoc_Csm5"/>
</dbReference>
<evidence type="ECO:0000313" key="9">
    <source>
        <dbReference type="EMBL" id="VEN73370.1"/>
    </source>
</evidence>
<evidence type="ECO:0000259" key="8">
    <source>
        <dbReference type="Pfam" id="PF03787"/>
    </source>
</evidence>
<reference evidence="9" key="1">
    <citation type="submission" date="2019-01" db="EMBL/GenBank/DDBJ databases">
        <authorList>
            <consortium name="Genoscope - CEA"/>
            <person name="William W."/>
        </authorList>
    </citation>
    <scope>NUCLEOTIDE SEQUENCE</scope>
    <source>
        <strain evidence="9">CR-1</strain>
    </source>
</reference>
<comment type="function">
    <text evidence="1">This subunit might be involved in maturation of a crRNA intermediate to its mature form.</text>
</comment>
<dbReference type="InterPro" id="IPR005537">
    <property type="entry name" value="RAMP_III_fam"/>
</dbReference>
<keyword evidence="4" id="KW-0694">RNA-binding</keyword>
<keyword evidence="5" id="KW-0051">Antiviral defense</keyword>
<feature type="domain" description="CRISPR type III-associated protein" evidence="8">
    <location>
        <begin position="9"/>
        <end position="229"/>
    </location>
</feature>
<dbReference type="PANTHER" id="PTHR38007">
    <property type="entry name" value="CRISPR SYSTEM CMS PROTEIN CSM5"/>
    <property type="match status" value="1"/>
</dbReference>
<organism evidence="9">
    <name type="scientific">uncultured Desulfobacteraceae bacterium</name>
    <dbReference type="NCBI Taxonomy" id="218296"/>
    <lineage>
        <taxon>Bacteria</taxon>
        <taxon>Pseudomonadati</taxon>
        <taxon>Thermodesulfobacteriota</taxon>
        <taxon>Desulfobacteria</taxon>
        <taxon>Desulfobacterales</taxon>
        <taxon>Desulfobacteraceae</taxon>
        <taxon>environmental samples</taxon>
    </lineage>
</organism>
<gene>
    <name evidence="9" type="ORF">EPICR_160032</name>
</gene>
<dbReference type="GO" id="GO:0003723">
    <property type="term" value="F:RNA binding"/>
    <property type="evidence" value="ECO:0007669"/>
    <property type="project" value="UniProtKB-KW"/>
</dbReference>
<name>A0A484HG08_9BACT</name>
<dbReference type="GO" id="GO:0051607">
    <property type="term" value="P:defense response to virus"/>
    <property type="evidence" value="ECO:0007669"/>
    <property type="project" value="UniProtKB-KW"/>
</dbReference>
<evidence type="ECO:0000256" key="6">
    <source>
        <dbReference type="ARBA" id="ARBA00031720"/>
    </source>
</evidence>
<evidence type="ECO:0000256" key="3">
    <source>
        <dbReference type="ARBA" id="ARBA00016113"/>
    </source>
</evidence>
<accession>A0A484HG08</accession>